<protein>
    <submittedName>
        <fullName evidence="1">Uncharacterized protein</fullName>
    </submittedName>
</protein>
<evidence type="ECO:0000313" key="1">
    <source>
        <dbReference type="EMBL" id="SDG49738.1"/>
    </source>
</evidence>
<dbReference type="EMBL" id="FNBW01000019">
    <property type="protein sequence ID" value="SDG49738.1"/>
    <property type="molecule type" value="Genomic_DNA"/>
</dbReference>
<dbReference type="AlphaFoldDB" id="A0A8G2BM47"/>
<comment type="caution">
    <text evidence="1">The sequence shown here is derived from an EMBL/GenBank/DDBJ whole genome shotgun (WGS) entry which is preliminary data.</text>
</comment>
<organism evidence="1 2">
    <name type="scientific">Thalassobaculum litoreum DSM 18839</name>
    <dbReference type="NCBI Taxonomy" id="1123362"/>
    <lineage>
        <taxon>Bacteria</taxon>
        <taxon>Pseudomonadati</taxon>
        <taxon>Pseudomonadota</taxon>
        <taxon>Alphaproteobacteria</taxon>
        <taxon>Rhodospirillales</taxon>
        <taxon>Thalassobaculaceae</taxon>
        <taxon>Thalassobaculum</taxon>
    </lineage>
</organism>
<gene>
    <name evidence="1" type="ORF">SAMN05660686_04607</name>
</gene>
<dbReference type="Proteomes" id="UP000198615">
    <property type="component" value="Unassembled WGS sequence"/>
</dbReference>
<sequence length="81" mass="8848">MSRKNVVLKAIAEVLGRKSSAYSDLASAIENNDNLSLILCQQTLESLPIETKTALWSRVRDLEDAMAKGLVDDEDDARGIA</sequence>
<dbReference type="RefSeq" id="WP_139189433.1">
    <property type="nucleotide sequence ID" value="NZ_FNBW01000019.1"/>
</dbReference>
<accession>A0A8G2BM47</accession>
<name>A0A8G2BM47_9PROT</name>
<proteinExistence type="predicted"/>
<evidence type="ECO:0000313" key="2">
    <source>
        <dbReference type="Proteomes" id="UP000198615"/>
    </source>
</evidence>
<reference evidence="1 2" key="1">
    <citation type="submission" date="2016-10" db="EMBL/GenBank/DDBJ databases">
        <authorList>
            <person name="Varghese N."/>
            <person name="Submissions S."/>
        </authorList>
    </citation>
    <scope>NUCLEOTIDE SEQUENCE [LARGE SCALE GENOMIC DNA]</scope>
    <source>
        <strain evidence="1 2">DSM 18839</strain>
    </source>
</reference>
<keyword evidence="2" id="KW-1185">Reference proteome</keyword>